<dbReference type="EMBL" id="SKBM01000052">
    <property type="protein sequence ID" value="TCZ51919.1"/>
    <property type="molecule type" value="Genomic_DNA"/>
</dbReference>
<reference evidence="2 3" key="1">
    <citation type="submission" date="2019-03" db="EMBL/GenBank/DDBJ databases">
        <title>Paracraurococcus aquatilis NE82 genome sequence.</title>
        <authorList>
            <person name="Zhao Y."/>
            <person name="Du Z."/>
        </authorList>
    </citation>
    <scope>NUCLEOTIDE SEQUENCE [LARGE SCALE GENOMIC DNA]</scope>
    <source>
        <strain evidence="2 3">NE82</strain>
    </source>
</reference>
<evidence type="ECO:0000313" key="3">
    <source>
        <dbReference type="Proteomes" id="UP000295023"/>
    </source>
</evidence>
<dbReference type="OrthoDB" id="7331108at2"/>
<accession>A0A4R4D4N7</accession>
<sequence>MAESTKARFRVVVLASQKGGAGKTTLAAHLAVAAEAAGAGPAVLIDTDPQGSLSAWWNVRQADTPALAPATVAELPKKLAELAQAGFALAVVDTPPAITEAIRAVVGAADMVLIPTRPSPHDLRAVGSTVELVSQAGKPFAFVVTQAKPNTRLTVQAVTALSAHGVVCPAIVHDRVDFAASMIDGRTVIETEAKGKSAAEMAELWAFVQARMTESTKTRKAG</sequence>
<keyword evidence="3" id="KW-1185">Reference proteome</keyword>
<dbReference type="Gene3D" id="3.40.50.300">
    <property type="entry name" value="P-loop containing nucleotide triphosphate hydrolases"/>
    <property type="match status" value="1"/>
</dbReference>
<dbReference type="PANTHER" id="PTHR13696:SF96">
    <property type="entry name" value="COBQ_COBB_MIND_PARA NUCLEOTIDE BINDING DOMAIN-CONTAINING PROTEIN"/>
    <property type="match status" value="1"/>
</dbReference>
<dbReference type="CDD" id="cd02042">
    <property type="entry name" value="ParAB_family"/>
    <property type="match status" value="1"/>
</dbReference>
<dbReference type="Proteomes" id="UP000295023">
    <property type="component" value="Unassembled WGS sequence"/>
</dbReference>
<protein>
    <submittedName>
        <fullName evidence="2">ParA family protein</fullName>
    </submittedName>
</protein>
<dbReference type="PIRSF" id="PIRSF009320">
    <property type="entry name" value="Nuc_binding_HP_1000"/>
    <property type="match status" value="1"/>
</dbReference>
<evidence type="ECO:0000313" key="2">
    <source>
        <dbReference type="EMBL" id="TCZ51919.1"/>
    </source>
</evidence>
<dbReference type="InterPro" id="IPR050678">
    <property type="entry name" value="DNA_Partitioning_ATPase"/>
</dbReference>
<dbReference type="PANTHER" id="PTHR13696">
    <property type="entry name" value="P-LOOP CONTAINING NUCLEOSIDE TRIPHOSPHATE HYDROLASE"/>
    <property type="match status" value="1"/>
</dbReference>
<comment type="caution">
    <text evidence="2">The sequence shown here is derived from an EMBL/GenBank/DDBJ whole genome shotgun (WGS) entry which is preliminary data.</text>
</comment>
<gene>
    <name evidence="2" type="ORF">EXY23_26630</name>
</gene>
<dbReference type="InterPro" id="IPR027417">
    <property type="entry name" value="P-loop_NTPase"/>
</dbReference>
<evidence type="ECO:0000259" key="1">
    <source>
        <dbReference type="Pfam" id="PF01656"/>
    </source>
</evidence>
<dbReference type="SUPFAM" id="SSF52540">
    <property type="entry name" value="P-loop containing nucleoside triphosphate hydrolases"/>
    <property type="match status" value="1"/>
</dbReference>
<name>A0A4R4D4N7_9PROT</name>
<dbReference type="AlphaFoldDB" id="A0A4R4D4N7"/>
<proteinExistence type="predicted"/>
<feature type="domain" description="CobQ/CobB/MinD/ParA nucleotide binding" evidence="1">
    <location>
        <begin position="12"/>
        <end position="187"/>
    </location>
</feature>
<dbReference type="Pfam" id="PF01656">
    <property type="entry name" value="CbiA"/>
    <property type="match status" value="1"/>
</dbReference>
<organism evidence="2 3">
    <name type="scientific">Roseicella aquatilis</name>
    <dbReference type="NCBI Taxonomy" id="2527868"/>
    <lineage>
        <taxon>Bacteria</taxon>
        <taxon>Pseudomonadati</taxon>
        <taxon>Pseudomonadota</taxon>
        <taxon>Alphaproteobacteria</taxon>
        <taxon>Acetobacterales</taxon>
        <taxon>Roseomonadaceae</taxon>
        <taxon>Roseicella</taxon>
    </lineage>
</organism>
<dbReference type="RefSeq" id="WP_132297444.1">
    <property type="nucleotide sequence ID" value="NZ_SKBM01000052.1"/>
</dbReference>
<dbReference type="InterPro" id="IPR002586">
    <property type="entry name" value="CobQ/CobB/MinD/ParA_Nub-bd_dom"/>
</dbReference>